<dbReference type="AlphaFoldDB" id="A0A6A4GWX9"/>
<gene>
    <name evidence="2" type="ORF">BT96DRAFT_946759</name>
</gene>
<evidence type="ECO:0000313" key="3">
    <source>
        <dbReference type="Proteomes" id="UP000799118"/>
    </source>
</evidence>
<sequence length="470" mass="53723">MATRTRARTSAEARTQQQEETSARFSVMAPGSRRLVQATTTPASVPSIFSGTPTEPASEPPLPRYLQRQPPRRAVNLIGGQRLGAMPNSQLFETPTQSRSVVNTQRRLFNETLERSLQNEICQQERERFPRSAPRPRWDTELQRASTHISPYPIDFGPTTTQQLMAEFIETEQTHTPQTSTYRNIPIVFSSQSRSVPHSRMGSRQPTPIRNPTPASKSQVRNNSPRLFYETNSREPSVHNSHPNSESRNSTMSEIIVVPRRSSIQQEDVNEMGETEVEREQEPLLEFETQNRSIPVVEMTEFSRLRTPIAQSTPTTQRHEPWEGYREQYREIMSKSPESLQIPSMQANESEIRRNTGNEDSNNRNEEINALTPSFMNPHEGYAYEQARPIPTTLGMGDVEFAEEHLLNLGGRAHFFLRRWGVERDPHRTPAGWIRVLLRLGRNRGLSATFVASMTNTDNEELFEVMLDEA</sequence>
<name>A0A6A4GWX9_9AGAR</name>
<feature type="compositionally biased region" description="Low complexity" evidence="1">
    <location>
        <begin position="1"/>
        <end position="15"/>
    </location>
</feature>
<accession>A0A6A4GWX9</accession>
<keyword evidence="3" id="KW-1185">Reference proteome</keyword>
<feature type="compositionally biased region" description="Polar residues" evidence="1">
    <location>
        <begin position="238"/>
        <end position="251"/>
    </location>
</feature>
<feature type="compositionally biased region" description="Polar residues" evidence="1">
    <location>
        <begin position="38"/>
        <end position="55"/>
    </location>
</feature>
<reference evidence="2" key="1">
    <citation type="journal article" date="2019" name="Environ. Microbiol.">
        <title>Fungal ecological strategies reflected in gene transcription - a case study of two litter decomposers.</title>
        <authorList>
            <person name="Barbi F."/>
            <person name="Kohler A."/>
            <person name="Barry K."/>
            <person name="Baskaran P."/>
            <person name="Daum C."/>
            <person name="Fauchery L."/>
            <person name="Ihrmark K."/>
            <person name="Kuo A."/>
            <person name="LaButti K."/>
            <person name="Lipzen A."/>
            <person name="Morin E."/>
            <person name="Grigoriev I.V."/>
            <person name="Henrissat B."/>
            <person name="Lindahl B."/>
            <person name="Martin F."/>
        </authorList>
    </citation>
    <scope>NUCLEOTIDE SEQUENCE</scope>
    <source>
        <strain evidence="2">JB14</strain>
    </source>
</reference>
<dbReference type="Proteomes" id="UP000799118">
    <property type="component" value="Unassembled WGS sequence"/>
</dbReference>
<dbReference type="EMBL" id="ML769691">
    <property type="protein sequence ID" value="KAE9389545.1"/>
    <property type="molecule type" value="Genomic_DNA"/>
</dbReference>
<organism evidence="2 3">
    <name type="scientific">Gymnopus androsaceus JB14</name>
    <dbReference type="NCBI Taxonomy" id="1447944"/>
    <lineage>
        <taxon>Eukaryota</taxon>
        <taxon>Fungi</taxon>
        <taxon>Dikarya</taxon>
        <taxon>Basidiomycota</taxon>
        <taxon>Agaricomycotina</taxon>
        <taxon>Agaricomycetes</taxon>
        <taxon>Agaricomycetidae</taxon>
        <taxon>Agaricales</taxon>
        <taxon>Marasmiineae</taxon>
        <taxon>Omphalotaceae</taxon>
        <taxon>Gymnopus</taxon>
    </lineage>
</organism>
<feature type="compositionally biased region" description="Polar residues" evidence="1">
    <location>
        <begin position="336"/>
        <end position="349"/>
    </location>
</feature>
<feature type="region of interest" description="Disordered" evidence="1">
    <location>
        <begin position="1"/>
        <end position="24"/>
    </location>
</feature>
<feature type="region of interest" description="Disordered" evidence="1">
    <location>
        <begin position="190"/>
        <end position="251"/>
    </location>
</feature>
<feature type="compositionally biased region" description="Basic and acidic residues" evidence="1">
    <location>
        <begin position="350"/>
        <end position="365"/>
    </location>
</feature>
<feature type="compositionally biased region" description="Polar residues" evidence="1">
    <location>
        <begin position="190"/>
        <end position="231"/>
    </location>
</feature>
<evidence type="ECO:0000313" key="2">
    <source>
        <dbReference type="EMBL" id="KAE9389545.1"/>
    </source>
</evidence>
<protein>
    <submittedName>
        <fullName evidence="2">Uncharacterized protein</fullName>
    </submittedName>
</protein>
<evidence type="ECO:0000256" key="1">
    <source>
        <dbReference type="SAM" id="MobiDB-lite"/>
    </source>
</evidence>
<feature type="region of interest" description="Disordered" evidence="1">
    <location>
        <begin position="38"/>
        <end position="66"/>
    </location>
</feature>
<proteinExistence type="predicted"/>
<feature type="region of interest" description="Disordered" evidence="1">
    <location>
        <begin position="336"/>
        <end position="365"/>
    </location>
</feature>